<protein>
    <submittedName>
        <fullName evidence="1">Uncharacterized protein</fullName>
    </submittedName>
</protein>
<evidence type="ECO:0000313" key="1">
    <source>
        <dbReference type="EMBL" id="KAL0470566.1"/>
    </source>
</evidence>
<dbReference type="EMBL" id="JAVLET010000004">
    <property type="protein sequence ID" value="KAL0470566.1"/>
    <property type="molecule type" value="Genomic_DNA"/>
</dbReference>
<proteinExistence type="predicted"/>
<name>A0ABR3DD21_NEUIN</name>
<comment type="caution">
    <text evidence="1">The sequence shown here is derived from an EMBL/GenBank/DDBJ whole genome shotgun (WGS) entry which is preliminary data.</text>
</comment>
<reference evidence="1 2" key="1">
    <citation type="submission" date="2023-09" db="EMBL/GenBank/DDBJ databases">
        <title>Multi-omics analysis of a traditional fermented food reveals byproduct-associated fungal strains for waste-to-food upcycling.</title>
        <authorList>
            <consortium name="Lawrence Berkeley National Laboratory"/>
            <person name="Rekdal V.M."/>
            <person name="Villalobos-Escobedo J.M."/>
            <person name="Rodriguez-Valeron N."/>
            <person name="Garcia M.O."/>
            <person name="Vasquez D.P."/>
            <person name="Damayanti I."/>
            <person name="Sorensen P.M."/>
            <person name="Baidoo E.E."/>
            <person name="De Carvalho A.C."/>
            <person name="Riley R."/>
            <person name="Lipzen A."/>
            <person name="He G."/>
            <person name="Yan M."/>
            <person name="Haridas S."/>
            <person name="Daum C."/>
            <person name="Yoshinaga Y."/>
            <person name="Ng V."/>
            <person name="Grigoriev I.V."/>
            <person name="Munk R."/>
            <person name="Nuraida L."/>
            <person name="Wijaya C.H."/>
            <person name="Morales P.-C."/>
            <person name="Keasling J.D."/>
        </authorList>
    </citation>
    <scope>NUCLEOTIDE SEQUENCE [LARGE SCALE GENOMIC DNA]</scope>
    <source>
        <strain evidence="1 2">FGSC 2613</strain>
    </source>
</reference>
<evidence type="ECO:0000313" key="2">
    <source>
        <dbReference type="Proteomes" id="UP001451303"/>
    </source>
</evidence>
<accession>A0ABR3DD21</accession>
<dbReference type="Proteomes" id="UP001451303">
    <property type="component" value="Unassembled WGS sequence"/>
</dbReference>
<keyword evidence="2" id="KW-1185">Reference proteome</keyword>
<organism evidence="1 2">
    <name type="scientific">Neurospora intermedia</name>
    <dbReference type="NCBI Taxonomy" id="5142"/>
    <lineage>
        <taxon>Eukaryota</taxon>
        <taxon>Fungi</taxon>
        <taxon>Dikarya</taxon>
        <taxon>Ascomycota</taxon>
        <taxon>Pezizomycotina</taxon>
        <taxon>Sordariomycetes</taxon>
        <taxon>Sordariomycetidae</taxon>
        <taxon>Sordariales</taxon>
        <taxon>Sordariaceae</taxon>
        <taxon>Neurospora</taxon>
    </lineage>
</organism>
<gene>
    <name evidence="1" type="ORF">QR685DRAFT_257748</name>
</gene>
<sequence length="124" mass="13730">MKSAQSVLASRGRGVMLVSVDFERLRDPGVALLSRCSCPGRAAQGPSSGLWVPPKLRFGAPPFTTTAMFAVQNYWIVHFPPSFFLSCFQDFHNLFRNPSCGFLCCELTLTLVPLLRMPEIFCVA</sequence>